<dbReference type="InterPro" id="IPR058517">
    <property type="entry name" value="DUF8204"/>
</dbReference>
<dbReference type="AlphaFoldDB" id="A0AAW2MR99"/>
<proteinExistence type="predicted"/>
<dbReference type="Pfam" id="PF26631">
    <property type="entry name" value="DUF8204"/>
    <property type="match status" value="2"/>
</dbReference>
<reference evidence="3" key="2">
    <citation type="journal article" date="2024" name="Plant">
        <title>Genomic evolution and insights into agronomic trait innovations of Sesamum species.</title>
        <authorList>
            <person name="Miao H."/>
            <person name="Wang L."/>
            <person name="Qu L."/>
            <person name="Liu H."/>
            <person name="Sun Y."/>
            <person name="Le M."/>
            <person name="Wang Q."/>
            <person name="Wei S."/>
            <person name="Zheng Y."/>
            <person name="Lin W."/>
            <person name="Duan Y."/>
            <person name="Cao H."/>
            <person name="Xiong S."/>
            <person name="Wang X."/>
            <person name="Wei L."/>
            <person name="Li C."/>
            <person name="Ma Q."/>
            <person name="Ju M."/>
            <person name="Zhao R."/>
            <person name="Li G."/>
            <person name="Mu C."/>
            <person name="Tian Q."/>
            <person name="Mei H."/>
            <person name="Zhang T."/>
            <person name="Gao T."/>
            <person name="Zhang H."/>
        </authorList>
    </citation>
    <scope>NUCLEOTIDE SEQUENCE</scope>
    <source>
        <strain evidence="3">KEN8</strain>
    </source>
</reference>
<feature type="compositionally biased region" description="Polar residues" evidence="1">
    <location>
        <begin position="47"/>
        <end position="69"/>
    </location>
</feature>
<comment type="caution">
    <text evidence="3">The sequence shown here is derived from an EMBL/GenBank/DDBJ whole genome shotgun (WGS) entry which is preliminary data.</text>
</comment>
<feature type="domain" description="DUF8204" evidence="2">
    <location>
        <begin position="69"/>
        <end position="100"/>
    </location>
</feature>
<accession>A0AAW2MR99</accession>
<evidence type="ECO:0000256" key="1">
    <source>
        <dbReference type="SAM" id="MobiDB-lite"/>
    </source>
</evidence>
<protein>
    <recommendedName>
        <fullName evidence="2">DUF8204 domain-containing protein</fullName>
    </recommendedName>
</protein>
<reference evidence="3" key="1">
    <citation type="submission" date="2020-06" db="EMBL/GenBank/DDBJ databases">
        <authorList>
            <person name="Li T."/>
            <person name="Hu X."/>
            <person name="Zhang T."/>
            <person name="Song X."/>
            <person name="Zhang H."/>
            <person name="Dai N."/>
            <person name="Sheng W."/>
            <person name="Hou X."/>
            <person name="Wei L."/>
        </authorList>
    </citation>
    <scope>NUCLEOTIDE SEQUENCE</scope>
    <source>
        <strain evidence="3">KEN8</strain>
        <tissue evidence="3">Leaf</tissue>
    </source>
</reference>
<feature type="region of interest" description="Disordered" evidence="1">
    <location>
        <begin position="1"/>
        <end position="69"/>
    </location>
</feature>
<feature type="domain" description="DUF8204" evidence="2">
    <location>
        <begin position="137"/>
        <end position="192"/>
    </location>
</feature>
<evidence type="ECO:0000313" key="3">
    <source>
        <dbReference type="EMBL" id="KAL0332997.1"/>
    </source>
</evidence>
<gene>
    <name evidence="3" type="ORF">Scaly_2201200</name>
</gene>
<dbReference type="PANTHER" id="PTHR34566:SF2">
    <property type="entry name" value="ALTERED INHERITANCE OF MITOCHONDRIA PROTEIN"/>
    <property type="match status" value="1"/>
</dbReference>
<sequence>MAEERMKGEEEKRIPRAQMAESPNPESIIASVNSKAEDSNQLKQNDRSASPSSLTKNTNPADATSNGNKAKSCKGCLYYSSRFKADSRNPLCVGLTRSLPSGNPNFPCFYRVVDLSNLAYFLWGFAVNAELMFEYLDMVGQSEMEASKEGRNLADFRYACVGYSLYSDQKEHASKGQQTQTELPVCVGLEVLVDRRVNASDSASAPAHIHNKEDGNALPQRRIPKPTNQTGDEFLAGKLLYVPFCNYITILWLSTRFTRNANLVANGVAKNIRKVGNQIKQSLDDILYPYRRRPK</sequence>
<feature type="compositionally biased region" description="Basic and acidic residues" evidence="1">
    <location>
        <begin position="35"/>
        <end position="46"/>
    </location>
</feature>
<dbReference type="EMBL" id="JACGWM010000013">
    <property type="protein sequence ID" value="KAL0332997.1"/>
    <property type="molecule type" value="Genomic_DNA"/>
</dbReference>
<organism evidence="3">
    <name type="scientific">Sesamum calycinum</name>
    <dbReference type="NCBI Taxonomy" id="2727403"/>
    <lineage>
        <taxon>Eukaryota</taxon>
        <taxon>Viridiplantae</taxon>
        <taxon>Streptophyta</taxon>
        <taxon>Embryophyta</taxon>
        <taxon>Tracheophyta</taxon>
        <taxon>Spermatophyta</taxon>
        <taxon>Magnoliopsida</taxon>
        <taxon>eudicotyledons</taxon>
        <taxon>Gunneridae</taxon>
        <taxon>Pentapetalae</taxon>
        <taxon>asterids</taxon>
        <taxon>lamiids</taxon>
        <taxon>Lamiales</taxon>
        <taxon>Pedaliaceae</taxon>
        <taxon>Sesamum</taxon>
    </lineage>
</organism>
<feature type="region of interest" description="Disordered" evidence="1">
    <location>
        <begin position="203"/>
        <end position="222"/>
    </location>
</feature>
<evidence type="ECO:0000259" key="2">
    <source>
        <dbReference type="Pfam" id="PF26631"/>
    </source>
</evidence>
<feature type="compositionally biased region" description="Basic and acidic residues" evidence="1">
    <location>
        <begin position="1"/>
        <end position="14"/>
    </location>
</feature>
<dbReference type="PANTHER" id="PTHR34566">
    <property type="entry name" value="ALTERED INHERITANCE OF MITOCHONDRIA PROTEIN"/>
    <property type="match status" value="1"/>
</dbReference>
<name>A0AAW2MR99_9LAMI</name>